<evidence type="ECO:0000313" key="3">
    <source>
        <dbReference type="Proteomes" id="UP000284842"/>
    </source>
</evidence>
<dbReference type="EMBL" id="NHTK01000765">
    <property type="protein sequence ID" value="PPR05735.1"/>
    <property type="molecule type" value="Genomic_DNA"/>
</dbReference>
<accession>A0A409YRT7</accession>
<feature type="compositionally biased region" description="Low complexity" evidence="1">
    <location>
        <begin position="241"/>
        <end position="260"/>
    </location>
</feature>
<feature type="compositionally biased region" description="Low complexity" evidence="1">
    <location>
        <begin position="278"/>
        <end position="291"/>
    </location>
</feature>
<feature type="region of interest" description="Disordered" evidence="1">
    <location>
        <begin position="229"/>
        <end position="301"/>
    </location>
</feature>
<dbReference type="AlphaFoldDB" id="A0A409YRT7"/>
<feature type="region of interest" description="Disordered" evidence="1">
    <location>
        <begin position="21"/>
        <end position="50"/>
    </location>
</feature>
<sequence>MSRRQPAGYVATPNIYLPINGAAHAAGSGSKEPRNRMPNTIRPSDSEPDIDNCGPLAQTTNAPTCIAQNCCRQTSSMPSCSLCPSYHYNHYPKQHRAERAPSRTPPNTIPTTGRCCCIDCVDTEKQYLAHLAYHEREFLMKVNVQSGHRHPMGVLPASKQHHHQLDTDRRYQPYPGSNSQSSPYGNRGRPRSHGIDAGAQTRVAYSHPPYNNTSFHEIGPHNTPALARRRSLQVNKSQSGVTSASVVSPTATTPSPRPVSYTSPIPMKASVQPRGHYSPSAVPSPVPANSVKSQIPHHSNMDPGRFLRYRLGVVPDLVNPRTHS</sequence>
<keyword evidence="3" id="KW-1185">Reference proteome</keyword>
<feature type="compositionally biased region" description="Polar residues" evidence="1">
    <location>
        <begin position="175"/>
        <end position="184"/>
    </location>
</feature>
<feature type="region of interest" description="Disordered" evidence="1">
    <location>
        <begin position="150"/>
        <end position="195"/>
    </location>
</feature>
<organism evidence="2 3">
    <name type="scientific">Panaeolus cyanescens</name>
    <dbReference type="NCBI Taxonomy" id="181874"/>
    <lineage>
        <taxon>Eukaryota</taxon>
        <taxon>Fungi</taxon>
        <taxon>Dikarya</taxon>
        <taxon>Basidiomycota</taxon>
        <taxon>Agaricomycotina</taxon>
        <taxon>Agaricomycetes</taxon>
        <taxon>Agaricomycetidae</taxon>
        <taxon>Agaricales</taxon>
        <taxon>Agaricineae</taxon>
        <taxon>Galeropsidaceae</taxon>
        <taxon>Panaeolus</taxon>
    </lineage>
</organism>
<protein>
    <submittedName>
        <fullName evidence="2">Uncharacterized protein</fullName>
    </submittedName>
</protein>
<reference evidence="2 3" key="1">
    <citation type="journal article" date="2018" name="Evol. Lett.">
        <title>Horizontal gene cluster transfer increased hallucinogenic mushroom diversity.</title>
        <authorList>
            <person name="Reynolds H.T."/>
            <person name="Vijayakumar V."/>
            <person name="Gluck-Thaler E."/>
            <person name="Korotkin H.B."/>
            <person name="Matheny P.B."/>
            <person name="Slot J.C."/>
        </authorList>
    </citation>
    <scope>NUCLEOTIDE SEQUENCE [LARGE SCALE GENOMIC DNA]</scope>
    <source>
        <strain evidence="2 3">2629</strain>
    </source>
</reference>
<name>A0A409YRT7_9AGAR</name>
<evidence type="ECO:0000313" key="2">
    <source>
        <dbReference type="EMBL" id="PPR05735.1"/>
    </source>
</evidence>
<proteinExistence type="predicted"/>
<dbReference type="InParanoid" id="A0A409YRT7"/>
<dbReference type="Proteomes" id="UP000284842">
    <property type="component" value="Unassembled WGS sequence"/>
</dbReference>
<comment type="caution">
    <text evidence="2">The sequence shown here is derived from an EMBL/GenBank/DDBJ whole genome shotgun (WGS) entry which is preliminary data.</text>
</comment>
<evidence type="ECO:0000256" key="1">
    <source>
        <dbReference type="SAM" id="MobiDB-lite"/>
    </source>
</evidence>
<gene>
    <name evidence="2" type="ORF">CVT24_006680</name>
</gene>